<dbReference type="PIRSF" id="PIRSF004532">
    <property type="entry name" value="GlpX"/>
    <property type="match status" value="1"/>
</dbReference>
<gene>
    <name evidence="11" type="ordered locus">Acear_0687</name>
</gene>
<feature type="binding site" evidence="10">
    <location>
        <begin position="88"/>
        <end position="90"/>
    </location>
    <ligand>
        <name>substrate</name>
    </ligand>
</feature>
<keyword evidence="12" id="KW-1185">Reference proteome</keyword>
<dbReference type="Pfam" id="PF03320">
    <property type="entry name" value="FBPase_glpX"/>
    <property type="match status" value="1"/>
</dbReference>
<feature type="binding site" evidence="9">
    <location>
        <position position="57"/>
    </location>
    <ligand>
        <name>Mn(2+)</name>
        <dbReference type="ChEBI" id="CHEBI:29035"/>
        <label>1</label>
    </ligand>
</feature>
<dbReference type="GO" id="GO:0006071">
    <property type="term" value="P:glycerol metabolic process"/>
    <property type="evidence" value="ECO:0007669"/>
    <property type="project" value="InterPro"/>
</dbReference>
<dbReference type="HOGENOM" id="CLU_054938_0_0_9"/>
<feature type="binding site" evidence="9">
    <location>
        <position position="85"/>
    </location>
    <ligand>
        <name>Mn(2+)</name>
        <dbReference type="ChEBI" id="CHEBI:29035"/>
        <label>2</label>
    </ligand>
</feature>
<evidence type="ECO:0000256" key="6">
    <source>
        <dbReference type="ARBA" id="ARBA00023277"/>
    </source>
</evidence>
<dbReference type="PANTHER" id="PTHR30447">
    <property type="entry name" value="FRUCTOSE-1,6-BISPHOSPHATASE CLASS 2"/>
    <property type="match status" value="1"/>
</dbReference>
<dbReference type="Proteomes" id="UP000001661">
    <property type="component" value="Chromosome"/>
</dbReference>
<dbReference type="InterPro" id="IPR004464">
    <property type="entry name" value="FBPase_class-2/SBPase"/>
</dbReference>
<comment type="similarity">
    <text evidence="2 8">Belongs to the FBPase class 2 family.</text>
</comment>
<sequence length="327" mass="34824">MERELALEFVRVTEAAALAAAPWMGKGDKEAADQAAVDAMRATFDTVNIKGRVVIGEGEKDEAPMLYIGEEIGGAESPELDIAVDPVEGTTLVAKGLPNSLAVVAAAKKGNLLNAPDMYMRKIAVGSEAKGAIDLKASPTENLEAIAEAKDQEVSDLTVILLDRPRHEEIIEEIREAGARIKMITDGDVAGGIATALPHTGVDMLIGIGGAPEGVLAAAALKCLGGEMQAQLHPRNDEETQRAIDMSGIDDINKVFTTDDLAKGEDVMFSVTGITNGELLRGVQYSGQKAETQSIVMRSKTGTVRTVKAEHKIKQKPSYFRDEVIKF</sequence>
<feature type="binding site" evidence="10">
    <location>
        <begin position="164"/>
        <end position="166"/>
    </location>
    <ligand>
        <name>substrate</name>
    </ligand>
</feature>
<dbReference type="RefSeq" id="WP_013277673.1">
    <property type="nucleotide sequence ID" value="NC_014378.1"/>
</dbReference>
<evidence type="ECO:0000256" key="5">
    <source>
        <dbReference type="ARBA" id="ARBA00023211"/>
    </source>
</evidence>
<dbReference type="Gene3D" id="3.30.540.10">
    <property type="entry name" value="Fructose-1,6-Bisphosphatase, subunit A, domain 1"/>
    <property type="match status" value="1"/>
</dbReference>
<feature type="binding site" evidence="10">
    <location>
        <position position="119"/>
    </location>
    <ligand>
        <name>substrate</name>
    </ligand>
</feature>
<dbReference type="GO" id="GO:0005829">
    <property type="term" value="C:cytosol"/>
    <property type="evidence" value="ECO:0007669"/>
    <property type="project" value="TreeGrafter"/>
</dbReference>
<dbReference type="FunFam" id="3.40.190.90:FF:000001">
    <property type="entry name" value="Fructose-1,6-bisphosphatase"/>
    <property type="match status" value="1"/>
</dbReference>
<evidence type="ECO:0000256" key="9">
    <source>
        <dbReference type="PIRSR" id="PIRSR004532-1"/>
    </source>
</evidence>
<evidence type="ECO:0000256" key="4">
    <source>
        <dbReference type="ARBA" id="ARBA00022801"/>
    </source>
</evidence>
<evidence type="ECO:0000256" key="1">
    <source>
        <dbReference type="ARBA" id="ARBA00001273"/>
    </source>
</evidence>
<feature type="binding site" evidence="9">
    <location>
        <position position="213"/>
    </location>
    <ligand>
        <name>Mn(2+)</name>
        <dbReference type="ChEBI" id="CHEBI:29035"/>
        <label>2</label>
    </ligand>
</feature>
<keyword evidence="4 11" id="KW-0378">Hydrolase</keyword>
<evidence type="ECO:0000256" key="8">
    <source>
        <dbReference type="PIRNR" id="PIRNR004532"/>
    </source>
</evidence>
<dbReference type="AlphaFoldDB" id="D9QVG8"/>
<feature type="binding site" evidence="10">
    <location>
        <position position="210"/>
    </location>
    <ligand>
        <name>substrate</name>
    </ligand>
</feature>
<dbReference type="GO" id="GO:0046872">
    <property type="term" value="F:metal ion binding"/>
    <property type="evidence" value="ECO:0007669"/>
    <property type="project" value="UniProtKB-KW"/>
</dbReference>
<protein>
    <recommendedName>
        <fullName evidence="8">Fructose-1,6-bisphosphatase</fullName>
    </recommendedName>
</protein>
<proteinExistence type="inferred from homology"/>
<dbReference type="SUPFAM" id="SSF56655">
    <property type="entry name" value="Carbohydrate phosphatase"/>
    <property type="match status" value="1"/>
</dbReference>
<dbReference type="Gene3D" id="3.40.190.90">
    <property type="match status" value="1"/>
</dbReference>
<evidence type="ECO:0000313" key="12">
    <source>
        <dbReference type="Proteomes" id="UP000001661"/>
    </source>
</evidence>
<keyword evidence="6 8" id="KW-0119">Carbohydrate metabolism</keyword>
<dbReference type="GO" id="GO:0042132">
    <property type="term" value="F:fructose 1,6-bisphosphate 1-phosphatase activity"/>
    <property type="evidence" value="ECO:0007669"/>
    <property type="project" value="UniProtKB-EC"/>
</dbReference>
<evidence type="ECO:0000256" key="3">
    <source>
        <dbReference type="ARBA" id="ARBA00022723"/>
    </source>
</evidence>
<keyword evidence="3 9" id="KW-0479">Metal-binding</keyword>
<organism evidence="11 12">
    <name type="scientific">Acetohalobium arabaticum (strain ATCC 49924 / DSM 5501 / Z-7288)</name>
    <dbReference type="NCBI Taxonomy" id="574087"/>
    <lineage>
        <taxon>Bacteria</taxon>
        <taxon>Bacillati</taxon>
        <taxon>Bacillota</taxon>
        <taxon>Clostridia</taxon>
        <taxon>Halanaerobiales</taxon>
        <taxon>Halobacteroidaceae</taxon>
        <taxon>Acetohalobium</taxon>
    </lineage>
</organism>
<evidence type="ECO:0000256" key="7">
    <source>
        <dbReference type="ARBA" id="ARBA00024331"/>
    </source>
</evidence>
<dbReference type="GO" id="GO:0006094">
    <property type="term" value="P:gluconeogenesis"/>
    <property type="evidence" value="ECO:0007669"/>
    <property type="project" value="InterPro"/>
</dbReference>
<dbReference type="KEGG" id="aar:Acear_0687"/>
<dbReference type="OrthoDB" id="9779353at2"/>
<reference evidence="11 12" key="1">
    <citation type="journal article" date="2010" name="Stand. Genomic Sci.">
        <title>Complete genome sequence of Acetohalobium arabaticum type strain (Z-7288).</title>
        <authorList>
            <person name="Sikorski J."/>
            <person name="Lapidus A."/>
            <person name="Chertkov O."/>
            <person name="Lucas S."/>
            <person name="Copeland A."/>
            <person name="Glavina Del Rio T."/>
            <person name="Nolan M."/>
            <person name="Tice H."/>
            <person name="Cheng J.F."/>
            <person name="Han C."/>
            <person name="Brambilla E."/>
            <person name="Pitluck S."/>
            <person name="Liolios K."/>
            <person name="Ivanova N."/>
            <person name="Mavromatis K."/>
            <person name="Mikhailova N."/>
            <person name="Pati A."/>
            <person name="Bruce D."/>
            <person name="Detter C."/>
            <person name="Tapia R."/>
            <person name="Goodwin L."/>
            <person name="Chen A."/>
            <person name="Palaniappan K."/>
            <person name="Land M."/>
            <person name="Hauser L."/>
            <person name="Chang Y.J."/>
            <person name="Jeffries C.D."/>
            <person name="Rohde M."/>
            <person name="Goker M."/>
            <person name="Spring S."/>
            <person name="Woyke T."/>
            <person name="Bristow J."/>
            <person name="Eisen J.A."/>
            <person name="Markowitz V."/>
            <person name="Hugenholtz P."/>
            <person name="Kyrpides N.C."/>
            <person name="Klenk H.P."/>
        </authorList>
    </citation>
    <scope>NUCLEOTIDE SEQUENCE [LARGE SCALE GENOMIC DNA]</scope>
    <source>
        <strain evidence="12">ATCC 49924 / DSM 5501 / Z-7288</strain>
    </source>
</reference>
<dbReference type="eggNOG" id="COG1494">
    <property type="taxonomic scope" value="Bacteria"/>
</dbReference>
<dbReference type="NCBIfam" id="TIGR00330">
    <property type="entry name" value="glpX"/>
    <property type="match status" value="1"/>
</dbReference>
<name>D9QVG8_ACEAZ</name>
<evidence type="ECO:0000313" key="11">
    <source>
        <dbReference type="EMBL" id="ADL12227.1"/>
    </source>
</evidence>
<dbReference type="EMBL" id="CP002105">
    <property type="protein sequence ID" value="ADL12227.1"/>
    <property type="molecule type" value="Genomic_DNA"/>
</dbReference>
<dbReference type="PANTHER" id="PTHR30447:SF0">
    <property type="entry name" value="FRUCTOSE-1,6-BISPHOSPHATASE 1 CLASS 2-RELATED"/>
    <property type="match status" value="1"/>
</dbReference>
<dbReference type="CDD" id="cd01516">
    <property type="entry name" value="FBPase_glpX"/>
    <property type="match status" value="1"/>
</dbReference>
<feature type="binding site" evidence="9">
    <location>
        <position position="33"/>
    </location>
    <ligand>
        <name>Mn(2+)</name>
        <dbReference type="ChEBI" id="CHEBI:29035"/>
        <label>1</label>
    </ligand>
</feature>
<comment type="pathway">
    <text evidence="7">Carbohydrate biosynthesis.</text>
</comment>
<dbReference type="STRING" id="574087.Acear_0687"/>
<keyword evidence="5 9" id="KW-0464">Manganese</keyword>
<evidence type="ECO:0000256" key="2">
    <source>
        <dbReference type="ARBA" id="ARBA00008989"/>
    </source>
</evidence>
<evidence type="ECO:0000256" key="10">
    <source>
        <dbReference type="PIRSR" id="PIRSR004532-2"/>
    </source>
</evidence>
<comment type="catalytic activity">
    <reaction evidence="1">
        <text>beta-D-fructose 1,6-bisphosphate + H2O = beta-D-fructose 6-phosphate + phosphate</text>
        <dbReference type="Rhea" id="RHEA:11064"/>
        <dbReference type="ChEBI" id="CHEBI:15377"/>
        <dbReference type="ChEBI" id="CHEBI:32966"/>
        <dbReference type="ChEBI" id="CHEBI:43474"/>
        <dbReference type="ChEBI" id="CHEBI:57634"/>
        <dbReference type="EC" id="3.1.3.11"/>
    </reaction>
</comment>
<dbReference type="GO" id="GO:0030388">
    <property type="term" value="P:fructose 1,6-bisphosphate metabolic process"/>
    <property type="evidence" value="ECO:0007669"/>
    <property type="project" value="TreeGrafter"/>
</dbReference>
<feature type="binding site" evidence="9">
    <location>
        <position position="88"/>
    </location>
    <ligand>
        <name>Mn(2+)</name>
        <dbReference type="ChEBI" id="CHEBI:29035"/>
        <label>2</label>
    </ligand>
</feature>
<comment type="cofactor">
    <cofactor evidence="9">
        <name>Mn(2+)</name>
        <dbReference type="ChEBI" id="CHEBI:29035"/>
    </cofactor>
</comment>
<accession>D9QVG8</accession>
<feature type="binding site" evidence="10">
    <location>
        <begin position="186"/>
        <end position="188"/>
    </location>
    <ligand>
        <name>substrate</name>
    </ligand>
</feature>